<dbReference type="GO" id="GO:0003871">
    <property type="term" value="F:5-methyltetrahydropteroyltriglutamate-homocysteine S-methyltransferase activity"/>
    <property type="evidence" value="ECO:0007669"/>
    <property type="project" value="UniProtKB-EC"/>
</dbReference>
<dbReference type="EC" id="2.1.1.14" evidence="2"/>
<organism evidence="2 3">
    <name type="scientific">Peribacillus loiseleuriae</name>
    <dbReference type="NCBI Taxonomy" id="1679170"/>
    <lineage>
        <taxon>Bacteria</taxon>
        <taxon>Bacillati</taxon>
        <taxon>Bacillota</taxon>
        <taxon>Bacilli</taxon>
        <taxon>Bacillales</taxon>
        <taxon>Bacillaceae</taxon>
        <taxon>Peribacillus</taxon>
    </lineage>
</organism>
<dbReference type="Pfam" id="PF01717">
    <property type="entry name" value="Meth_synt_2"/>
    <property type="match status" value="1"/>
</dbReference>
<dbReference type="OrthoDB" id="6430685at2"/>
<keyword evidence="2" id="KW-0489">Methyltransferase</keyword>
<dbReference type="GO" id="GO:0032259">
    <property type="term" value="P:methylation"/>
    <property type="evidence" value="ECO:0007669"/>
    <property type="project" value="UniProtKB-KW"/>
</dbReference>
<keyword evidence="3" id="KW-1185">Reference proteome</keyword>
<dbReference type="SUPFAM" id="SSF51726">
    <property type="entry name" value="UROD/MetE-like"/>
    <property type="match status" value="1"/>
</dbReference>
<reference evidence="3" key="1">
    <citation type="submission" date="2015-07" db="EMBL/GenBank/DDBJ databases">
        <title>Genome sequencing project for genomic taxonomy and phylogenomics of Bacillus-like bacteria.</title>
        <authorList>
            <person name="Liu B."/>
            <person name="Wang J."/>
            <person name="Zhu Y."/>
            <person name="Liu G."/>
            <person name="Chen Q."/>
            <person name="Chen Z."/>
            <person name="Lan J."/>
            <person name="Che J."/>
            <person name="Ge C."/>
            <person name="Shi H."/>
            <person name="Pan Z."/>
            <person name="Liu X."/>
        </authorList>
    </citation>
    <scope>NUCLEOTIDE SEQUENCE [LARGE SCALE GENOMIC DNA]</scope>
    <source>
        <strain evidence="3">FJAT-27997</strain>
    </source>
</reference>
<gene>
    <name evidence="2" type="ORF">AC625_01580</name>
</gene>
<name>A0A0K9GNY8_9BACI</name>
<dbReference type="Proteomes" id="UP000037146">
    <property type="component" value="Unassembled WGS sequence"/>
</dbReference>
<feature type="domain" description="Cobalamin-independent methionine synthase MetE C-terminal/archaeal" evidence="1">
    <location>
        <begin position="19"/>
        <end position="368"/>
    </location>
</feature>
<dbReference type="CDD" id="cd03311">
    <property type="entry name" value="CIMS_C_terminal_like"/>
    <property type="match status" value="1"/>
</dbReference>
<dbReference type="GO" id="GO:0008270">
    <property type="term" value="F:zinc ion binding"/>
    <property type="evidence" value="ECO:0007669"/>
    <property type="project" value="InterPro"/>
</dbReference>
<evidence type="ECO:0000259" key="1">
    <source>
        <dbReference type="Pfam" id="PF01717"/>
    </source>
</evidence>
<dbReference type="PATRIC" id="fig|1679170.3.peg.299"/>
<protein>
    <submittedName>
        <fullName evidence="2">5-methyltetrahydropteroyltriglutamate--homocysteine methyltransferase</fullName>
        <ecNumber evidence="2">2.1.1.14</ecNumber>
    </submittedName>
</protein>
<dbReference type="PANTHER" id="PTHR43844:SF1">
    <property type="entry name" value="METHIONINE SYNTHASE"/>
    <property type="match status" value="1"/>
</dbReference>
<dbReference type="InterPro" id="IPR002629">
    <property type="entry name" value="Met_Synth_C/arc"/>
</dbReference>
<accession>A0A0K9GNY8</accession>
<evidence type="ECO:0000313" key="2">
    <source>
        <dbReference type="EMBL" id="KMY48368.1"/>
    </source>
</evidence>
<sequence length="372" mass="42167">MTALTTQELVTNAPFKADHVGSFLRPERLKQARLQKENGEITADELRKIEDEEIIKLVEKQKEAGLKAVTDGEFRRAWWHLDFLSGFDGVLFHETNDGIQFNGVKTRAHGIKVTGKIAFSDHYMIDHYKFLHNIAGDAVAKFTIPSPNMLYFRGTLETDVYRTHEEFYDDLIAAYQGVIQALYDAGCRYLQLDDTAWSLFFSEKGREQIANRGSDPATLAQLFQRGINEAIANKPDDMIITMHICRGNFRSTYSSTGGYEDASKTIFGGLNLDGLFLEFDDDRSGGFEPLRHIKRPDLYVVLGLITSKKGALEDPERIKERITEASQYVPLDQICLSPQCGFASTEEGNVLIEEEQWAKVRHVVNIAQDVWK</sequence>
<dbReference type="RefSeq" id="WP_049679689.1">
    <property type="nucleotide sequence ID" value="NZ_LFZW01000001.1"/>
</dbReference>
<dbReference type="STRING" id="1679170.AC625_01580"/>
<keyword evidence="2" id="KW-0808">Transferase</keyword>
<dbReference type="PANTHER" id="PTHR43844">
    <property type="entry name" value="METHIONINE SYNTHASE"/>
    <property type="match status" value="1"/>
</dbReference>
<dbReference type="GO" id="GO:0009086">
    <property type="term" value="P:methionine biosynthetic process"/>
    <property type="evidence" value="ECO:0007669"/>
    <property type="project" value="InterPro"/>
</dbReference>
<dbReference type="EMBL" id="LFZW01000001">
    <property type="protein sequence ID" value="KMY48368.1"/>
    <property type="molecule type" value="Genomic_DNA"/>
</dbReference>
<dbReference type="NCBIfam" id="NF005085">
    <property type="entry name" value="PRK06520.1"/>
    <property type="match status" value="1"/>
</dbReference>
<dbReference type="Gene3D" id="3.20.20.210">
    <property type="match status" value="1"/>
</dbReference>
<comment type="caution">
    <text evidence="2">The sequence shown here is derived from an EMBL/GenBank/DDBJ whole genome shotgun (WGS) entry which is preliminary data.</text>
</comment>
<dbReference type="InterPro" id="IPR038071">
    <property type="entry name" value="UROD/MetE-like_sf"/>
</dbReference>
<proteinExistence type="predicted"/>
<dbReference type="AlphaFoldDB" id="A0A0K9GNY8"/>
<evidence type="ECO:0000313" key="3">
    <source>
        <dbReference type="Proteomes" id="UP000037146"/>
    </source>
</evidence>